<dbReference type="SUPFAM" id="SSF51445">
    <property type="entry name" value="(Trans)glycosidases"/>
    <property type="match status" value="1"/>
</dbReference>
<dbReference type="Gene3D" id="3.20.20.300">
    <property type="entry name" value="Glycoside hydrolase, family 3, N-terminal domain"/>
    <property type="match status" value="1"/>
</dbReference>
<comment type="caution">
    <text evidence="7">The sequence shown here is derived from an EMBL/GenBank/DDBJ whole genome shotgun (WGS) entry which is preliminary data.</text>
</comment>
<evidence type="ECO:0000256" key="4">
    <source>
        <dbReference type="ARBA" id="ARBA00022801"/>
    </source>
</evidence>
<dbReference type="GO" id="GO:0016787">
    <property type="term" value="F:hydrolase activity"/>
    <property type="evidence" value="ECO:0007669"/>
    <property type="project" value="UniProtKB-KW"/>
</dbReference>
<dbReference type="EC" id="3.2.1.52" evidence="3"/>
<dbReference type="PANTHER" id="PTHR30480">
    <property type="entry name" value="BETA-HEXOSAMINIDASE-RELATED"/>
    <property type="match status" value="1"/>
</dbReference>
<protein>
    <recommendedName>
        <fullName evidence="3">beta-N-acetylhexosaminidase</fullName>
        <ecNumber evidence="3">3.2.1.52</ecNumber>
    </recommendedName>
</protein>
<dbReference type="PANTHER" id="PTHR30480:SF13">
    <property type="entry name" value="BETA-HEXOSAMINIDASE"/>
    <property type="match status" value="1"/>
</dbReference>
<evidence type="ECO:0000259" key="6">
    <source>
        <dbReference type="Pfam" id="PF00933"/>
    </source>
</evidence>
<accession>A0ABU5NBP9</accession>
<dbReference type="InterPro" id="IPR017853">
    <property type="entry name" value="GH"/>
</dbReference>
<dbReference type="EMBL" id="JARJFB010000030">
    <property type="protein sequence ID" value="MEA0970598.1"/>
    <property type="molecule type" value="Genomic_DNA"/>
</dbReference>
<evidence type="ECO:0000256" key="3">
    <source>
        <dbReference type="ARBA" id="ARBA00012663"/>
    </source>
</evidence>
<organism evidence="7 8">
    <name type="scientific">Candidatus Megaera venefica</name>
    <dbReference type="NCBI Taxonomy" id="2055910"/>
    <lineage>
        <taxon>Bacteria</taxon>
        <taxon>Pseudomonadati</taxon>
        <taxon>Pseudomonadota</taxon>
        <taxon>Alphaproteobacteria</taxon>
        <taxon>Rickettsiales</taxon>
        <taxon>Rickettsiaceae</taxon>
        <taxon>Candidatus Megaera</taxon>
    </lineage>
</organism>
<keyword evidence="4 7" id="KW-0378">Hydrolase</keyword>
<evidence type="ECO:0000256" key="5">
    <source>
        <dbReference type="ARBA" id="ARBA00023295"/>
    </source>
</evidence>
<dbReference type="Pfam" id="PF00933">
    <property type="entry name" value="Glyco_hydro_3"/>
    <property type="match status" value="1"/>
</dbReference>
<name>A0ABU5NBP9_9RICK</name>
<dbReference type="Proteomes" id="UP001291687">
    <property type="component" value="Unassembled WGS sequence"/>
</dbReference>
<gene>
    <name evidence="7" type="ORF">Megvenef_00565</name>
</gene>
<evidence type="ECO:0000256" key="2">
    <source>
        <dbReference type="ARBA" id="ARBA00005336"/>
    </source>
</evidence>
<comment type="catalytic activity">
    <reaction evidence="1">
        <text>Hydrolysis of terminal non-reducing N-acetyl-D-hexosamine residues in N-acetyl-beta-D-hexosaminides.</text>
        <dbReference type="EC" id="3.2.1.52"/>
    </reaction>
</comment>
<proteinExistence type="inferred from homology"/>
<comment type="similarity">
    <text evidence="2">Belongs to the glycosyl hydrolase 3 family.</text>
</comment>
<keyword evidence="5" id="KW-0326">Glycosidase</keyword>
<dbReference type="InterPro" id="IPR036962">
    <property type="entry name" value="Glyco_hydro_3_N_sf"/>
</dbReference>
<reference evidence="7 8" key="1">
    <citation type="submission" date="2023-03" db="EMBL/GenBank/DDBJ databases">
        <title>Host association and intracellularity evolved multiple times independently in the Rickettsiales.</title>
        <authorList>
            <person name="Castelli M."/>
            <person name="Nardi T."/>
            <person name="Gammuto L."/>
            <person name="Bellinzona G."/>
            <person name="Sabaneyeva E."/>
            <person name="Potekhin A."/>
            <person name="Serra V."/>
            <person name="Petroni G."/>
            <person name="Sassera D."/>
        </authorList>
    </citation>
    <scope>NUCLEOTIDE SEQUENCE [LARGE SCALE GENOMIC DNA]</scope>
    <source>
        <strain evidence="7 8">Sr 2-6</strain>
    </source>
</reference>
<sequence length="367" mass="41195">MTVPIIFGISSTKLLQEEIDLFSEHKAAGFILFSRNIESKKQILELTTVLKGLYPERKIPIFIDQEGGRVARIKPPIAARFYPSAEHFSNIYNEDRLRAKLELKTNYIQLMSELRELGIDSPCAPVCDLSFEGASDVIGDRSFGNNPDKVIDLCKSVIAGIQHSGGLPFIKHIPGHGRAFVDSHFDLPIVSTPLEELETTDFKVFKELASEKVWAMTAHIVYTSIDSNLPATISKKIIDYIRNNIGFKGKLVSDDLCMYALHGEVGKKRSTLKKVINLAEKDLEWREDYSQPLKELFDINTYQITNLAIIELCKKNLAKSKAEFLASLTKVTRMTLDAGCNLALHCSGDIDEMRAICNVITQNEEIK</sequence>
<evidence type="ECO:0000313" key="7">
    <source>
        <dbReference type="EMBL" id="MEA0970598.1"/>
    </source>
</evidence>
<evidence type="ECO:0000313" key="8">
    <source>
        <dbReference type="Proteomes" id="UP001291687"/>
    </source>
</evidence>
<dbReference type="InterPro" id="IPR050226">
    <property type="entry name" value="NagZ_Beta-hexosaminidase"/>
</dbReference>
<evidence type="ECO:0000256" key="1">
    <source>
        <dbReference type="ARBA" id="ARBA00001231"/>
    </source>
</evidence>
<dbReference type="InterPro" id="IPR001764">
    <property type="entry name" value="Glyco_hydro_3_N"/>
</dbReference>
<dbReference type="RefSeq" id="WP_322776501.1">
    <property type="nucleotide sequence ID" value="NZ_JARJFB010000030.1"/>
</dbReference>
<feature type="domain" description="Glycoside hydrolase family 3 N-terminal" evidence="6">
    <location>
        <begin position="14"/>
        <end position="264"/>
    </location>
</feature>
<keyword evidence="8" id="KW-1185">Reference proteome</keyword>